<organism evidence="15 16">
    <name type="scientific">Syntrophobotulus glycolicus (strain DSM 8271 / FlGlyR)</name>
    <dbReference type="NCBI Taxonomy" id="645991"/>
    <lineage>
        <taxon>Bacteria</taxon>
        <taxon>Bacillati</taxon>
        <taxon>Bacillota</taxon>
        <taxon>Clostridia</taxon>
        <taxon>Eubacteriales</taxon>
        <taxon>Desulfitobacteriaceae</taxon>
        <taxon>Syntrophobotulus</taxon>
    </lineage>
</organism>
<evidence type="ECO:0000256" key="14">
    <source>
        <dbReference type="NCBIfam" id="TIGR00228"/>
    </source>
</evidence>
<reference evidence="15 16" key="1">
    <citation type="journal article" date="2011" name="Stand. Genomic Sci.">
        <title>Complete genome sequence of Syntrophobotulus glycolicus type strain (FlGlyR).</title>
        <authorList>
            <person name="Han C."/>
            <person name="Mwirichia R."/>
            <person name="Chertkov O."/>
            <person name="Held B."/>
            <person name="Lapidus A."/>
            <person name="Nolan M."/>
            <person name="Lucas S."/>
            <person name="Hammon N."/>
            <person name="Deshpande S."/>
            <person name="Cheng J.F."/>
            <person name="Tapia R."/>
            <person name="Goodwin L."/>
            <person name="Pitluck S."/>
            <person name="Huntemann M."/>
            <person name="Liolios K."/>
            <person name="Ivanova N."/>
            <person name="Pagani I."/>
            <person name="Mavromatis K."/>
            <person name="Ovchinikova G."/>
            <person name="Pati A."/>
            <person name="Chen A."/>
            <person name="Palaniappan K."/>
            <person name="Land M."/>
            <person name="Hauser L."/>
            <person name="Brambilla E.M."/>
            <person name="Rohde M."/>
            <person name="Spring S."/>
            <person name="Sikorski J."/>
            <person name="Goker M."/>
            <person name="Woyke T."/>
            <person name="Bristow J."/>
            <person name="Eisen J.A."/>
            <person name="Markowitz V."/>
            <person name="Hugenholtz P."/>
            <person name="Kyrpides N.C."/>
            <person name="Klenk H.P."/>
            <person name="Detter J.C."/>
        </authorList>
    </citation>
    <scope>NUCLEOTIDE SEQUENCE [LARGE SCALE GENOMIC DNA]</scope>
    <source>
        <strain evidence="16">DSM 8271 / FlGlyR</strain>
    </source>
</reference>
<keyword evidence="2 13" id="KW-0963">Cytoplasm</keyword>
<dbReference type="PANTHER" id="PTHR30194">
    <property type="entry name" value="CROSSOVER JUNCTION ENDODEOXYRIBONUCLEASE RUVC"/>
    <property type="match status" value="1"/>
</dbReference>
<evidence type="ECO:0000256" key="7">
    <source>
        <dbReference type="ARBA" id="ARBA00022801"/>
    </source>
</evidence>
<evidence type="ECO:0000313" key="15">
    <source>
        <dbReference type="EMBL" id="ADY56413.1"/>
    </source>
</evidence>
<keyword evidence="9 13" id="KW-0238">DNA-binding</keyword>
<dbReference type="STRING" id="645991.Sgly_2122"/>
<dbReference type="KEGG" id="sgy:Sgly_2122"/>
<dbReference type="NCBIfam" id="NF000711">
    <property type="entry name" value="PRK00039.2-1"/>
    <property type="match status" value="1"/>
</dbReference>
<comment type="subcellular location">
    <subcellularLocation>
        <location evidence="13">Cytoplasm</location>
    </subcellularLocation>
</comment>
<dbReference type="Pfam" id="PF02075">
    <property type="entry name" value="RuvC"/>
    <property type="match status" value="1"/>
</dbReference>
<dbReference type="GO" id="GO:0008821">
    <property type="term" value="F:crossover junction DNA endonuclease activity"/>
    <property type="evidence" value="ECO:0007669"/>
    <property type="project" value="UniProtKB-UniRule"/>
</dbReference>
<dbReference type="NCBIfam" id="TIGR00228">
    <property type="entry name" value="ruvC"/>
    <property type="match status" value="1"/>
</dbReference>
<name>F0T269_SYNGF</name>
<feature type="binding site" evidence="13">
    <location>
        <position position="140"/>
    </location>
    <ligand>
        <name>Mg(2+)</name>
        <dbReference type="ChEBI" id="CHEBI:18420"/>
        <label>1</label>
    </ligand>
</feature>
<dbReference type="InterPro" id="IPR036397">
    <property type="entry name" value="RNaseH_sf"/>
</dbReference>
<dbReference type="InterPro" id="IPR012337">
    <property type="entry name" value="RNaseH-like_sf"/>
</dbReference>
<comment type="similarity">
    <text evidence="1 13">Belongs to the RuvC family.</text>
</comment>
<dbReference type="GO" id="GO:0006281">
    <property type="term" value="P:DNA repair"/>
    <property type="evidence" value="ECO:0007669"/>
    <property type="project" value="UniProtKB-UniRule"/>
</dbReference>
<dbReference type="GO" id="GO:0006310">
    <property type="term" value="P:DNA recombination"/>
    <property type="evidence" value="ECO:0007669"/>
    <property type="project" value="UniProtKB-UniRule"/>
</dbReference>
<dbReference type="FunFam" id="3.30.420.10:FF:000002">
    <property type="entry name" value="Crossover junction endodeoxyribonuclease RuvC"/>
    <property type="match status" value="1"/>
</dbReference>
<dbReference type="RefSeq" id="WP_013625280.1">
    <property type="nucleotide sequence ID" value="NC_015172.1"/>
</dbReference>
<evidence type="ECO:0000256" key="3">
    <source>
        <dbReference type="ARBA" id="ARBA00022722"/>
    </source>
</evidence>
<protein>
    <recommendedName>
        <fullName evidence="13 14">Crossover junction endodeoxyribonuclease RuvC</fullName>
        <ecNumber evidence="13 14">3.1.21.10</ecNumber>
    </recommendedName>
    <alternativeName>
        <fullName evidence="13">Holliday junction nuclease RuvC</fullName>
    </alternativeName>
    <alternativeName>
        <fullName evidence="13">Holliday junction resolvase RuvC</fullName>
    </alternativeName>
</protein>
<dbReference type="EC" id="3.1.21.10" evidence="13 14"/>
<dbReference type="GO" id="GO:0003677">
    <property type="term" value="F:DNA binding"/>
    <property type="evidence" value="ECO:0007669"/>
    <property type="project" value="UniProtKB-KW"/>
</dbReference>
<sequence>MLILGIDPGTATTGYGLIEKTGQKITPVEYSCWRTPAGLPMPQRLLMLSEFLEEVLGKYSPSHLVVEELFFNRNVTTVISVGQARGVILLAAAKYKIPAYEYTPLQVKQAVAGYGKATKQQVQYMVKAILGLKECPKPDDTADALAIGICHAFTIR</sequence>
<dbReference type="PRINTS" id="PR00696">
    <property type="entry name" value="RSOLVASERUVC"/>
</dbReference>
<dbReference type="GO" id="GO:0005737">
    <property type="term" value="C:cytoplasm"/>
    <property type="evidence" value="ECO:0007669"/>
    <property type="project" value="UniProtKB-SubCell"/>
</dbReference>
<keyword evidence="5 13" id="KW-0255">Endonuclease</keyword>
<evidence type="ECO:0000256" key="1">
    <source>
        <dbReference type="ARBA" id="ARBA00009518"/>
    </source>
</evidence>
<evidence type="ECO:0000256" key="5">
    <source>
        <dbReference type="ARBA" id="ARBA00022759"/>
    </source>
</evidence>
<keyword evidence="4 13" id="KW-0479">Metal-binding</keyword>
<dbReference type="OrthoDB" id="9805499at2"/>
<dbReference type="HAMAP" id="MF_00034">
    <property type="entry name" value="RuvC"/>
    <property type="match status" value="1"/>
</dbReference>
<accession>F0T269</accession>
<dbReference type="GO" id="GO:0000287">
    <property type="term" value="F:magnesium ion binding"/>
    <property type="evidence" value="ECO:0007669"/>
    <property type="project" value="UniProtKB-UniRule"/>
</dbReference>
<keyword evidence="11 13" id="KW-0234">DNA repair</keyword>
<proteinExistence type="inferred from homology"/>
<evidence type="ECO:0000256" key="13">
    <source>
        <dbReference type="HAMAP-Rule" id="MF_00034"/>
    </source>
</evidence>
<evidence type="ECO:0000313" key="16">
    <source>
        <dbReference type="Proteomes" id="UP000007488"/>
    </source>
</evidence>
<dbReference type="eggNOG" id="COG0817">
    <property type="taxonomic scope" value="Bacteria"/>
</dbReference>
<dbReference type="Gene3D" id="3.30.420.10">
    <property type="entry name" value="Ribonuclease H-like superfamily/Ribonuclease H"/>
    <property type="match status" value="1"/>
</dbReference>
<feature type="active site" evidence="13">
    <location>
        <position position="140"/>
    </location>
</feature>
<gene>
    <name evidence="13" type="primary">ruvC</name>
    <name evidence="15" type="ordered locus">Sgly_2122</name>
</gene>
<dbReference type="SUPFAM" id="SSF53098">
    <property type="entry name" value="Ribonuclease H-like"/>
    <property type="match status" value="1"/>
</dbReference>
<dbReference type="GO" id="GO:0048476">
    <property type="term" value="C:Holliday junction resolvase complex"/>
    <property type="evidence" value="ECO:0007669"/>
    <property type="project" value="UniProtKB-UniRule"/>
</dbReference>
<evidence type="ECO:0000256" key="11">
    <source>
        <dbReference type="ARBA" id="ARBA00023204"/>
    </source>
</evidence>
<feature type="binding site" evidence="13">
    <location>
        <position position="67"/>
    </location>
    <ligand>
        <name>Mg(2+)</name>
        <dbReference type="ChEBI" id="CHEBI:18420"/>
        <label>2</label>
    </ligand>
</feature>
<keyword evidence="3 13" id="KW-0540">Nuclease</keyword>
<evidence type="ECO:0000256" key="8">
    <source>
        <dbReference type="ARBA" id="ARBA00022842"/>
    </source>
</evidence>
<comment type="cofactor">
    <cofactor evidence="13">
        <name>Mg(2+)</name>
        <dbReference type="ChEBI" id="CHEBI:18420"/>
    </cofactor>
    <text evidence="13">Binds 2 Mg(2+) ion per subunit.</text>
</comment>
<evidence type="ECO:0000256" key="6">
    <source>
        <dbReference type="ARBA" id="ARBA00022763"/>
    </source>
</evidence>
<evidence type="ECO:0000256" key="10">
    <source>
        <dbReference type="ARBA" id="ARBA00023172"/>
    </source>
</evidence>
<feature type="active site" evidence="13">
    <location>
        <position position="7"/>
    </location>
</feature>
<feature type="binding site" evidence="13">
    <location>
        <position position="7"/>
    </location>
    <ligand>
        <name>Mg(2+)</name>
        <dbReference type="ChEBI" id="CHEBI:18420"/>
        <label>1</label>
    </ligand>
</feature>
<keyword evidence="8 13" id="KW-0460">Magnesium</keyword>
<dbReference type="EMBL" id="CP002547">
    <property type="protein sequence ID" value="ADY56413.1"/>
    <property type="molecule type" value="Genomic_DNA"/>
</dbReference>
<dbReference type="CDD" id="cd16962">
    <property type="entry name" value="RuvC"/>
    <property type="match status" value="1"/>
</dbReference>
<dbReference type="Proteomes" id="UP000007488">
    <property type="component" value="Chromosome"/>
</dbReference>
<comment type="subunit">
    <text evidence="13">Homodimer which binds Holliday junction (HJ) DNA. The HJ becomes 2-fold symmetrical on binding to RuvC with unstacked arms; it has a different conformation from HJ DNA in complex with RuvA. In the full resolvosome a probable DNA-RuvA(4)-RuvB(12)-RuvC(2) complex forms which resolves the HJ.</text>
</comment>
<dbReference type="PANTHER" id="PTHR30194:SF3">
    <property type="entry name" value="CROSSOVER JUNCTION ENDODEOXYRIBONUCLEASE RUVC"/>
    <property type="match status" value="1"/>
</dbReference>
<feature type="active site" evidence="13">
    <location>
        <position position="67"/>
    </location>
</feature>
<evidence type="ECO:0000256" key="4">
    <source>
        <dbReference type="ARBA" id="ARBA00022723"/>
    </source>
</evidence>
<evidence type="ECO:0000256" key="2">
    <source>
        <dbReference type="ARBA" id="ARBA00022490"/>
    </source>
</evidence>
<dbReference type="InterPro" id="IPR002176">
    <property type="entry name" value="X-over_junc_endoDNase_RuvC"/>
</dbReference>
<comment type="catalytic activity">
    <reaction evidence="12 13">
        <text>Endonucleolytic cleavage at a junction such as a reciprocal single-stranded crossover between two homologous DNA duplexes (Holliday junction).</text>
        <dbReference type="EC" id="3.1.21.10"/>
    </reaction>
</comment>
<evidence type="ECO:0000256" key="12">
    <source>
        <dbReference type="ARBA" id="ARBA00029354"/>
    </source>
</evidence>
<dbReference type="HOGENOM" id="CLU_091257_3_1_9"/>
<dbReference type="AlphaFoldDB" id="F0T269"/>
<comment type="function">
    <text evidence="13">The RuvA-RuvB-RuvC complex processes Holliday junction (HJ) DNA during genetic recombination and DNA repair. Endonuclease that resolves HJ intermediates. Cleaves cruciform DNA by making single-stranded nicks across the HJ at symmetrical positions within the homologous arms, yielding a 5'-phosphate and a 3'-hydroxyl group; requires a central core of homology in the junction. The consensus cleavage sequence is 5'-(A/T)TT(C/G)-3'. Cleavage occurs on the 3'-side of the TT dinucleotide at the point of strand exchange. HJ branch migration catalyzed by RuvA-RuvB allows RuvC to scan DNA until it finds its consensus sequence, where it cleaves and resolves the cruciform DNA.</text>
</comment>
<evidence type="ECO:0000256" key="9">
    <source>
        <dbReference type="ARBA" id="ARBA00023125"/>
    </source>
</evidence>
<keyword evidence="6 13" id="KW-0227">DNA damage</keyword>
<reference evidence="16" key="2">
    <citation type="submission" date="2011-02" db="EMBL/GenBank/DDBJ databases">
        <title>The complete genome of Syntrophobotulus glycolicus DSM 8271.</title>
        <authorList>
            <person name="Lucas S."/>
            <person name="Copeland A."/>
            <person name="Lapidus A."/>
            <person name="Bruce D."/>
            <person name="Goodwin L."/>
            <person name="Pitluck S."/>
            <person name="Kyrpides N."/>
            <person name="Mavromatis K."/>
            <person name="Pagani I."/>
            <person name="Ivanova N."/>
            <person name="Mikhailova N."/>
            <person name="Chertkov O."/>
            <person name="Held B."/>
            <person name="Detter J.C."/>
            <person name="Tapia R."/>
            <person name="Han C."/>
            <person name="Land M."/>
            <person name="Hauser L."/>
            <person name="Markowitz V."/>
            <person name="Cheng J.-F."/>
            <person name="Hugenholtz P."/>
            <person name="Woyke T."/>
            <person name="Wu D."/>
            <person name="Spring S."/>
            <person name="Schroeder M."/>
            <person name="Brambilla E."/>
            <person name="Klenk H.-P."/>
            <person name="Eisen J.A."/>
        </authorList>
    </citation>
    <scope>NUCLEOTIDE SEQUENCE [LARGE SCALE GENOMIC DNA]</scope>
    <source>
        <strain evidence="16">DSM 8271 / FlGlyR</strain>
    </source>
</reference>
<keyword evidence="10 13" id="KW-0233">DNA recombination</keyword>
<keyword evidence="16" id="KW-1185">Reference proteome</keyword>
<keyword evidence="7 13" id="KW-0378">Hydrolase</keyword>